<proteinExistence type="predicted"/>
<accession>A0A0G0C922</accession>
<evidence type="ECO:0000256" key="1">
    <source>
        <dbReference type="SAM" id="MobiDB-lite"/>
    </source>
</evidence>
<comment type="caution">
    <text evidence="2">The sequence shown here is derived from an EMBL/GenBank/DDBJ whole genome shotgun (WGS) entry which is preliminary data.</text>
</comment>
<sequence length="277" mass="30758">NSDNRLSARCRQYLNQNILEETMSEKETVTRGELVKAAKELNDVLFEEDDKQRIDIKANAKVLDQKIREASTLLANDDEMSEETLTTLKTIGADLPESMGGPASGTEDGDDDPGTEEQEQEEEVETEKIDTTAAVKSAKVAKKVAELQAIAKEMGVRIAPPFLKDLKKCRDYVVEKLQKLATEGRPVKREKVKKERKAGGKRGPGPGIIATIFEFVSKATAKSPVKKDDILAHLKEKFPEREEKSMSATINVQLPGRMAREKNINIVKNAEGAFYVK</sequence>
<dbReference type="AlphaFoldDB" id="A0A0G0C922"/>
<reference evidence="2 3" key="1">
    <citation type="journal article" date="2015" name="Nature">
        <title>rRNA introns, odd ribosomes, and small enigmatic genomes across a large radiation of phyla.</title>
        <authorList>
            <person name="Brown C.T."/>
            <person name="Hug L.A."/>
            <person name="Thomas B.C."/>
            <person name="Sharon I."/>
            <person name="Castelle C.J."/>
            <person name="Singh A."/>
            <person name="Wilkins M.J."/>
            <person name="Williams K.H."/>
            <person name="Banfield J.F."/>
        </authorList>
    </citation>
    <scope>NUCLEOTIDE SEQUENCE [LARGE SCALE GENOMIC DNA]</scope>
</reference>
<feature type="non-terminal residue" evidence="2">
    <location>
        <position position="1"/>
    </location>
</feature>
<feature type="compositionally biased region" description="Acidic residues" evidence="1">
    <location>
        <begin position="107"/>
        <end position="125"/>
    </location>
</feature>
<evidence type="ECO:0000313" key="3">
    <source>
        <dbReference type="Proteomes" id="UP000034816"/>
    </source>
</evidence>
<name>A0A0G0C922_9BACT</name>
<evidence type="ECO:0000313" key="2">
    <source>
        <dbReference type="EMBL" id="KKP77703.1"/>
    </source>
</evidence>
<gene>
    <name evidence="2" type="ORF">UR73_C0013G0001</name>
</gene>
<dbReference type="EMBL" id="LBQH01000013">
    <property type="protein sequence ID" value="KKP77703.1"/>
    <property type="molecule type" value="Genomic_DNA"/>
</dbReference>
<feature type="region of interest" description="Disordered" evidence="1">
    <location>
        <begin position="186"/>
        <end position="205"/>
    </location>
</feature>
<protein>
    <submittedName>
        <fullName evidence="2">Uncharacterized protein</fullName>
    </submittedName>
</protein>
<feature type="region of interest" description="Disordered" evidence="1">
    <location>
        <begin position="92"/>
        <end position="128"/>
    </location>
</feature>
<dbReference type="Proteomes" id="UP000034816">
    <property type="component" value="Unassembled WGS sequence"/>
</dbReference>
<organism evidence="2 3">
    <name type="scientific">candidate division WS6 bacterium GW2011_GWF1_35_23</name>
    <dbReference type="NCBI Taxonomy" id="1619097"/>
    <lineage>
        <taxon>Bacteria</taxon>
        <taxon>Candidatus Dojkabacteria</taxon>
    </lineage>
</organism>